<dbReference type="SUPFAM" id="SSF51215">
    <property type="entry name" value="Regulatory protein AraC"/>
    <property type="match status" value="1"/>
</dbReference>
<dbReference type="PROSITE" id="PS01124">
    <property type="entry name" value="HTH_ARAC_FAMILY_2"/>
    <property type="match status" value="1"/>
</dbReference>
<dbReference type="InterPro" id="IPR009057">
    <property type="entry name" value="Homeodomain-like_sf"/>
</dbReference>
<dbReference type="PRINTS" id="PR00032">
    <property type="entry name" value="HTHARAC"/>
</dbReference>
<reference evidence="6 7" key="1">
    <citation type="submission" date="2017-03" db="EMBL/GenBank/DDBJ databases">
        <title>Maternal inheritance of bifidobacteria.</title>
        <authorList>
            <person name="Lugli G.A."/>
            <person name="Duranti S."/>
            <person name="Milani C."/>
            <person name="Mancabelli L."/>
        </authorList>
    </citation>
    <scope>NUCLEOTIDE SEQUENCE [LARGE SCALE GENOMIC DNA]</scope>
    <source>
        <strain evidence="6 7">1899B</strain>
    </source>
</reference>
<keyword evidence="4" id="KW-0804">Transcription</keyword>
<dbReference type="Gene3D" id="1.10.10.60">
    <property type="entry name" value="Homeodomain-like"/>
    <property type="match status" value="2"/>
</dbReference>
<evidence type="ECO:0000256" key="3">
    <source>
        <dbReference type="ARBA" id="ARBA00023159"/>
    </source>
</evidence>
<name>A0A1V8PS40_9BIFI</name>
<dbReference type="Pfam" id="PF12833">
    <property type="entry name" value="HTH_18"/>
    <property type="match status" value="1"/>
</dbReference>
<evidence type="ECO:0000259" key="5">
    <source>
        <dbReference type="PROSITE" id="PS01124"/>
    </source>
</evidence>
<accession>A0A1V8PS40</accession>
<keyword evidence="2" id="KW-0238">DNA-binding</keyword>
<dbReference type="InterPro" id="IPR018062">
    <property type="entry name" value="HTH_AraC-typ_CS"/>
</dbReference>
<evidence type="ECO:0000256" key="1">
    <source>
        <dbReference type="ARBA" id="ARBA00023015"/>
    </source>
</evidence>
<feature type="domain" description="HTH araC/xylS-type" evidence="5">
    <location>
        <begin position="182"/>
        <end position="280"/>
    </location>
</feature>
<sequence>MHLTEANMISCRSEYFLYSATPKMRNCMYYPHRVGLGDFMPGYRLSRTPMNNFLIAYISEGSFRIRFADVDAIAHEGQFLIVDCYEPHRFSTDESCRDIWLHYDGPAARNMYEYIVERSGNIIDAGRSGHGLHEMHAIFDMLKAGRGAREAELSHHIDGVLASLASAGKSSGPHSDALNVIDRSLPYITAHLNDDLSLDSLATVFCIDKYYFSKRFKERTGTTPHQYILNARLERGKFLLHTTTLPVGAISADCGFHSQSMFCAAFKRANGKSPSQYRAELSQPFQS</sequence>
<evidence type="ECO:0000256" key="4">
    <source>
        <dbReference type="ARBA" id="ARBA00023163"/>
    </source>
</evidence>
<dbReference type="InterPro" id="IPR037923">
    <property type="entry name" value="HTH-like"/>
</dbReference>
<keyword evidence="1" id="KW-0805">Transcription regulation</keyword>
<dbReference type="InterPro" id="IPR018060">
    <property type="entry name" value="HTH_AraC"/>
</dbReference>
<dbReference type="GO" id="GO:0043565">
    <property type="term" value="F:sequence-specific DNA binding"/>
    <property type="evidence" value="ECO:0007669"/>
    <property type="project" value="InterPro"/>
</dbReference>
<dbReference type="AlphaFoldDB" id="A0A1V8PS40"/>
<dbReference type="Proteomes" id="UP000192666">
    <property type="component" value="Unassembled WGS sequence"/>
</dbReference>
<comment type="caution">
    <text evidence="6">The sequence shown here is derived from an EMBL/GenBank/DDBJ whole genome shotgun (WGS) entry which is preliminary data.</text>
</comment>
<organism evidence="6 7">
    <name type="scientific">Bifidobacterium catenulatum</name>
    <dbReference type="NCBI Taxonomy" id="1686"/>
    <lineage>
        <taxon>Bacteria</taxon>
        <taxon>Bacillati</taxon>
        <taxon>Actinomycetota</taxon>
        <taxon>Actinomycetes</taxon>
        <taxon>Bifidobacteriales</taxon>
        <taxon>Bifidobacteriaceae</taxon>
        <taxon>Bifidobacterium</taxon>
    </lineage>
</organism>
<dbReference type="GO" id="GO:0003700">
    <property type="term" value="F:DNA-binding transcription factor activity"/>
    <property type="evidence" value="ECO:0007669"/>
    <property type="project" value="InterPro"/>
</dbReference>
<evidence type="ECO:0000256" key="2">
    <source>
        <dbReference type="ARBA" id="ARBA00023125"/>
    </source>
</evidence>
<keyword evidence="3" id="KW-0010">Activator</keyword>
<evidence type="ECO:0000313" key="6">
    <source>
        <dbReference type="EMBL" id="OQM51515.1"/>
    </source>
</evidence>
<dbReference type="InterPro" id="IPR050204">
    <property type="entry name" value="AraC_XylS_family_regulators"/>
</dbReference>
<dbReference type="InterPro" id="IPR020449">
    <property type="entry name" value="Tscrpt_reg_AraC-type_HTH"/>
</dbReference>
<dbReference type="PROSITE" id="PS00041">
    <property type="entry name" value="HTH_ARAC_FAMILY_1"/>
    <property type="match status" value="1"/>
</dbReference>
<gene>
    <name evidence="6" type="ORF">B5782_0205</name>
</gene>
<proteinExistence type="predicted"/>
<evidence type="ECO:0000313" key="7">
    <source>
        <dbReference type="Proteomes" id="UP000192666"/>
    </source>
</evidence>
<dbReference type="InterPro" id="IPR003313">
    <property type="entry name" value="AraC-bd"/>
</dbReference>
<dbReference type="SUPFAM" id="SSF46689">
    <property type="entry name" value="Homeodomain-like"/>
    <property type="match status" value="2"/>
</dbReference>
<dbReference type="Pfam" id="PF02311">
    <property type="entry name" value="AraC_binding"/>
    <property type="match status" value="1"/>
</dbReference>
<dbReference type="SMART" id="SM00342">
    <property type="entry name" value="HTH_ARAC"/>
    <property type="match status" value="1"/>
</dbReference>
<protein>
    <submittedName>
        <fullName evidence="6">AraC family transcriptional regulator</fullName>
    </submittedName>
</protein>
<dbReference type="PANTHER" id="PTHR46796">
    <property type="entry name" value="HTH-TYPE TRANSCRIPTIONAL ACTIVATOR RHAS-RELATED"/>
    <property type="match status" value="1"/>
</dbReference>
<dbReference type="EMBL" id="NAQA01000002">
    <property type="protein sequence ID" value="OQM51515.1"/>
    <property type="molecule type" value="Genomic_DNA"/>
</dbReference>